<dbReference type="RefSeq" id="WP_307202097.1">
    <property type="nucleotide sequence ID" value="NZ_JAUTAN010000001.1"/>
</dbReference>
<dbReference type="SUPFAM" id="SSF53850">
    <property type="entry name" value="Periplasmic binding protein-like II"/>
    <property type="match status" value="1"/>
</dbReference>
<dbReference type="Pfam" id="PF13416">
    <property type="entry name" value="SBP_bac_8"/>
    <property type="match status" value="1"/>
</dbReference>
<proteinExistence type="predicted"/>
<dbReference type="PROSITE" id="PS51257">
    <property type="entry name" value="PROKAR_LIPOPROTEIN"/>
    <property type="match status" value="1"/>
</dbReference>
<evidence type="ECO:0000256" key="1">
    <source>
        <dbReference type="ARBA" id="ARBA00022729"/>
    </source>
</evidence>
<gene>
    <name evidence="2" type="ORF">QE405_002937</name>
</gene>
<dbReference type="Gene3D" id="3.40.190.10">
    <property type="entry name" value="Periplasmic binding protein-like II"/>
    <property type="match status" value="2"/>
</dbReference>
<protein>
    <submittedName>
        <fullName evidence="2">Iron(III) transport system substrate-binding protein</fullName>
    </submittedName>
</protein>
<dbReference type="PANTHER" id="PTHR30006">
    <property type="entry name" value="THIAMINE-BINDING PERIPLASMIC PROTEIN-RELATED"/>
    <property type="match status" value="1"/>
</dbReference>
<accession>A0AAJ1X1J5</accession>
<dbReference type="PANTHER" id="PTHR30006:SF2">
    <property type="entry name" value="ABC TRANSPORTER SUBSTRATE-BINDING PROTEIN"/>
    <property type="match status" value="1"/>
</dbReference>
<dbReference type="Proteomes" id="UP001239215">
    <property type="component" value="Unassembled WGS sequence"/>
</dbReference>
<dbReference type="AlphaFoldDB" id="A0AAJ1X1J5"/>
<evidence type="ECO:0000313" key="3">
    <source>
        <dbReference type="Proteomes" id="UP001239215"/>
    </source>
</evidence>
<evidence type="ECO:0000313" key="2">
    <source>
        <dbReference type="EMBL" id="MDQ1105653.1"/>
    </source>
</evidence>
<sequence>MRTTVIRTGVAVSALAVVLAGCGSDSGGSGGEAVEGDWDAVVAAANEEGEVLLYSSQNPTRLEALEVAFEDAYPDIDMKFVRGTDAEMNPKVEVENQTGRGTADVHMVTDAAWITTVSESGQYSVADLRGPSFDEEAFDRDENVIADSFFLTSAAVFAMGWNTDAVPDGFEEPQDMLDEQYAGKIGIVNPQGIAAYVDFYSFYEDNFGPDFVEQLAELEPRIYPSALGIAQALTSGEIVAAPGVQPLVAEVEAGAPVDWKLPDPAWGTPWYSHILKVAPHPNAAQVLADFMVSEDGQAALNVGYASVLGEGNGAVADAGAIELPDPDALTPEQVQAYQQEWESLFLP</sequence>
<comment type="caution">
    <text evidence="2">The sequence shown here is derived from an EMBL/GenBank/DDBJ whole genome shotgun (WGS) entry which is preliminary data.</text>
</comment>
<name>A0AAJ1X1J5_9ACTN</name>
<dbReference type="InterPro" id="IPR006059">
    <property type="entry name" value="SBP"/>
</dbReference>
<keyword evidence="1" id="KW-0732">Signal</keyword>
<reference evidence="2" key="1">
    <citation type="submission" date="2023-07" db="EMBL/GenBank/DDBJ databases">
        <title>Functional and genomic diversity of the sorghum phyllosphere microbiome.</title>
        <authorList>
            <person name="Shade A."/>
        </authorList>
    </citation>
    <scope>NUCLEOTIDE SEQUENCE</scope>
    <source>
        <strain evidence="2">SORGH_AS_1067</strain>
    </source>
</reference>
<organism evidence="2 3">
    <name type="scientific">Nocardioides zeae</name>
    <dbReference type="NCBI Taxonomy" id="1457234"/>
    <lineage>
        <taxon>Bacteria</taxon>
        <taxon>Bacillati</taxon>
        <taxon>Actinomycetota</taxon>
        <taxon>Actinomycetes</taxon>
        <taxon>Propionibacteriales</taxon>
        <taxon>Nocardioidaceae</taxon>
        <taxon>Nocardioides</taxon>
    </lineage>
</organism>
<dbReference type="EMBL" id="JAUTAN010000001">
    <property type="protein sequence ID" value="MDQ1105653.1"/>
    <property type="molecule type" value="Genomic_DNA"/>
</dbReference>